<evidence type="ECO:0000256" key="1">
    <source>
        <dbReference type="SAM" id="Phobius"/>
    </source>
</evidence>
<feature type="transmembrane region" description="Helical" evidence="1">
    <location>
        <begin position="12"/>
        <end position="36"/>
    </location>
</feature>
<dbReference type="KEGG" id="tgr:Tgr7_1250"/>
<keyword evidence="1" id="KW-0472">Membrane</keyword>
<dbReference type="Proteomes" id="UP000002383">
    <property type="component" value="Chromosome"/>
</dbReference>
<dbReference type="STRING" id="396588.Tgr7_1250"/>
<sequence precursor="true">MHPSLRILAVMLFIPLVAHGGWLVALVGAFGIALLLAGTGRAGLARFLGMNRRLRWFYLSIVLMFGWFTPGRELLPLLGALSPTAEGMMTGAGRVLVLALVVGAVVWLLERSSRQELIAGLLWLTRPLAWLGFPRERFAVRLTLVLETVPQVQPMVAEARQAGESQGSKDWPSRARSLFERVIERAESAPCEPIEIEPGRPPGIRDWGVLVLMFTPLLVLLLWEILRV</sequence>
<keyword evidence="3" id="KW-1185">Reference proteome</keyword>
<protein>
    <recommendedName>
        <fullName evidence="4">Cobalt transport protein</fullName>
    </recommendedName>
</protein>
<reference evidence="2 3" key="1">
    <citation type="journal article" date="2011" name="Stand. Genomic Sci.">
        <title>Complete genome sequence of 'Thioalkalivibrio sulfidophilus' HL-EbGr7.</title>
        <authorList>
            <person name="Muyzer G."/>
            <person name="Sorokin D.Y."/>
            <person name="Mavromatis K."/>
            <person name="Lapidus A."/>
            <person name="Clum A."/>
            <person name="Ivanova N."/>
            <person name="Pati A."/>
            <person name="d'Haeseleer P."/>
            <person name="Woyke T."/>
            <person name="Kyrpides N.C."/>
        </authorList>
    </citation>
    <scope>NUCLEOTIDE SEQUENCE [LARGE SCALE GENOMIC DNA]</scope>
    <source>
        <strain evidence="2 3">HL-EbGR7</strain>
    </source>
</reference>
<keyword evidence="1" id="KW-0812">Transmembrane</keyword>
<evidence type="ECO:0000313" key="3">
    <source>
        <dbReference type="Proteomes" id="UP000002383"/>
    </source>
</evidence>
<evidence type="ECO:0008006" key="4">
    <source>
        <dbReference type="Google" id="ProtNLM"/>
    </source>
</evidence>
<feature type="transmembrane region" description="Helical" evidence="1">
    <location>
        <begin position="91"/>
        <end position="109"/>
    </location>
</feature>
<proteinExistence type="predicted"/>
<dbReference type="AlphaFoldDB" id="B8GQE1"/>
<keyword evidence="1" id="KW-1133">Transmembrane helix</keyword>
<dbReference type="HOGENOM" id="CLU_1214335_0_0_6"/>
<dbReference type="eggNOG" id="COG0619">
    <property type="taxonomic scope" value="Bacteria"/>
</dbReference>
<evidence type="ECO:0000313" key="2">
    <source>
        <dbReference type="EMBL" id="ACL72336.1"/>
    </source>
</evidence>
<name>B8GQE1_THISH</name>
<feature type="transmembrane region" description="Helical" evidence="1">
    <location>
        <begin position="56"/>
        <end position="71"/>
    </location>
</feature>
<accession>B8GQE1</accession>
<dbReference type="EMBL" id="CP001339">
    <property type="protein sequence ID" value="ACL72336.1"/>
    <property type="molecule type" value="Genomic_DNA"/>
</dbReference>
<gene>
    <name evidence="2" type="ordered locus">Tgr7_1250</name>
</gene>
<feature type="transmembrane region" description="Helical" evidence="1">
    <location>
        <begin position="207"/>
        <end position="226"/>
    </location>
</feature>
<organism evidence="2 3">
    <name type="scientific">Thioalkalivibrio sulfidiphilus (strain HL-EbGR7)</name>
    <dbReference type="NCBI Taxonomy" id="396588"/>
    <lineage>
        <taxon>Bacteria</taxon>
        <taxon>Pseudomonadati</taxon>
        <taxon>Pseudomonadota</taxon>
        <taxon>Gammaproteobacteria</taxon>
        <taxon>Chromatiales</taxon>
        <taxon>Ectothiorhodospiraceae</taxon>
        <taxon>Thioalkalivibrio</taxon>
    </lineage>
</organism>